<name>A0A915BE34_PARUN</name>
<evidence type="ECO:0000313" key="2">
    <source>
        <dbReference type="Proteomes" id="UP000887569"/>
    </source>
</evidence>
<sequence length="95" mass="11019">GCESGRSSEILRFAFEYVALAKSLGRLMWMRCPMLLLSILLIHSTFSYSFFIPRSSYEFDAGQSPLDTLNFLRATRDLFDGRILKYKKPRPLRFG</sequence>
<evidence type="ECO:0000313" key="3">
    <source>
        <dbReference type="WBParaSite" id="PgR036_g059_t01"/>
    </source>
</evidence>
<protein>
    <submittedName>
        <fullName evidence="3">Uncharacterized protein</fullName>
    </submittedName>
</protein>
<reference evidence="3" key="1">
    <citation type="submission" date="2022-11" db="UniProtKB">
        <authorList>
            <consortium name="WormBaseParasite"/>
        </authorList>
    </citation>
    <scope>IDENTIFICATION</scope>
</reference>
<organism evidence="2 3">
    <name type="scientific">Parascaris univalens</name>
    <name type="common">Nematode worm</name>
    <dbReference type="NCBI Taxonomy" id="6257"/>
    <lineage>
        <taxon>Eukaryota</taxon>
        <taxon>Metazoa</taxon>
        <taxon>Ecdysozoa</taxon>
        <taxon>Nematoda</taxon>
        <taxon>Chromadorea</taxon>
        <taxon>Rhabditida</taxon>
        <taxon>Spirurina</taxon>
        <taxon>Ascaridomorpha</taxon>
        <taxon>Ascaridoidea</taxon>
        <taxon>Ascarididae</taxon>
        <taxon>Parascaris</taxon>
    </lineage>
</organism>
<dbReference type="AlphaFoldDB" id="A0A915BE34"/>
<evidence type="ECO:0000256" key="1">
    <source>
        <dbReference type="SAM" id="Phobius"/>
    </source>
</evidence>
<dbReference type="Proteomes" id="UP000887569">
    <property type="component" value="Unplaced"/>
</dbReference>
<keyword evidence="2" id="KW-1185">Reference proteome</keyword>
<proteinExistence type="predicted"/>
<feature type="transmembrane region" description="Helical" evidence="1">
    <location>
        <begin position="32"/>
        <end position="51"/>
    </location>
</feature>
<keyword evidence="1" id="KW-1133">Transmembrane helix</keyword>
<accession>A0A915BE34</accession>
<dbReference type="WBParaSite" id="PgR036_g059_t01">
    <property type="protein sequence ID" value="PgR036_g059_t01"/>
    <property type="gene ID" value="PgR036_g059"/>
</dbReference>
<keyword evidence="1" id="KW-0812">Transmembrane</keyword>
<keyword evidence="1" id="KW-0472">Membrane</keyword>